<dbReference type="Proteomes" id="UP000269396">
    <property type="component" value="Unassembled WGS sequence"/>
</dbReference>
<proteinExistence type="predicted"/>
<gene>
    <name evidence="1" type="ORF">SMTD_LOCUS22647</name>
</gene>
<dbReference type="EMBL" id="UZAL01052885">
    <property type="protein sequence ID" value="VDP87887.1"/>
    <property type="molecule type" value="Genomic_DNA"/>
</dbReference>
<accession>A0A183Q7R1</accession>
<evidence type="ECO:0000313" key="2">
    <source>
        <dbReference type="Proteomes" id="UP000269396"/>
    </source>
</evidence>
<reference evidence="1 2" key="1">
    <citation type="submission" date="2018-11" db="EMBL/GenBank/DDBJ databases">
        <authorList>
            <consortium name="Pathogen Informatics"/>
        </authorList>
    </citation>
    <scope>NUCLEOTIDE SEQUENCE [LARGE SCALE GENOMIC DNA]</scope>
    <source>
        <strain>Denwood</strain>
        <strain evidence="2">Zambia</strain>
    </source>
</reference>
<dbReference type="STRING" id="31246.A0A183Q7R1"/>
<organism evidence="1 2">
    <name type="scientific">Schistosoma mattheei</name>
    <dbReference type="NCBI Taxonomy" id="31246"/>
    <lineage>
        <taxon>Eukaryota</taxon>
        <taxon>Metazoa</taxon>
        <taxon>Spiralia</taxon>
        <taxon>Lophotrochozoa</taxon>
        <taxon>Platyhelminthes</taxon>
        <taxon>Trematoda</taxon>
        <taxon>Digenea</taxon>
        <taxon>Strigeidida</taxon>
        <taxon>Schistosomatoidea</taxon>
        <taxon>Schistosomatidae</taxon>
        <taxon>Schistosoma</taxon>
    </lineage>
</organism>
<keyword evidence="2" id="KW-1185">Reference proteome</keyword>
<evidence type="ECO:0000313" key="1">
    <source>
        <dbReference type="EMBL" id="VDP87887.1"/>
    </source>
</evidence>
<sequence>MYFDWSIPATTLHHHDHHPTANTTKNTTNTTQLHRIIPYQLSRIRSFAIGLLLPTLPFLCIANCNSDIDLKTYYSNRHLCSKKLLNRSLGLILHGLEKFSFMNSNEIIIVNKYFMLKSDQKDNKDDHHKGNHCSSSTATINNDDNDADDETSTPEIDLCTYGLDAFIILLQVSLCICLFVCFLNYYVFI</sequence>
<protein>
    <submittedName>
        <fullName evidence="1">Uncharacterized protein</fullName>
    </submittedName>
</protein>
<name>A0A183Q7R1_9TREM</name>
<dbReference type="AlphaFoldDB" id="A0A183Q7R1"/>